<evidence type="ECO:0000313" key="3">
    <source>
        <dbReference type="EMBL" id="MBY9073725.1"/>
    </source>
</evidence>
<dbReference type="InterPro" id="IPR011761">
    <property type="entry name" value="ATP-grasp"/>
</dbReference>
<evidence type="ECO:0000313" key="4">
    <source>
        <dbReference type="Proteomes" id="UP000754710"/>
    </source>
</evidence>
<dbReference type="Gene3D" id="3.30.470.20">
    <property type="entry name" value="ATP-grasp fold, B domain"/>
    <property type="match status" value="1"/>
</dbReference>
<sequence>MDLFDPAQRQAWIDDLGTVFAGRRVIAGIAPLAGLVDLVPLTRDAGADGLMFVANGTGAGPVPSPDDGRVVLVEVARYPTVTEELRAHDRLLRDLPDAVRAEVDDFDPDRKAVWLVGPFVANEPIEGRDVVGGRRRSWIALEDKIVAEEIWSAVGAAQSPYRVVPADSPDLLDEASAALDAGSGAVWSGDARDGFNGGGEFVRWVTDAAEREAALGFFAPRCDRVRVMPFLEGVPCSIHGMVLPDGTAVFRPVELAILRDAGRRFVYGGQGTSWDPADRDREEMRDLVRRTGEHLRERADYRGAFGIDGVMTADGFRPTELNPRFSGGLNTLARGVGYAAFSLLQYALVAGRDPGVSTAELELWALAAMDAERVVKPLAVSDRRVVEESLEVRLSWDGERLRRDDGGQLTLVVGPSAAGTFAKLVPGRAVRPGERVGPLNVALMRFLDEELGTGFGPVEAAPDVR</sequence>
<dbReference type="Proteomes" id="UP000754710">
    <property type="component" value="Unassembled WGS sequence"/>
</dbReference>
<gene>
    <name evidence="3" type="ORF">K1X13_02710</name>
</gene>
<keyword evidence="1" id="KW-0067">ATP-binding</keyword>
<accession>A0ABS7RFC3</accession>
<dbReference type="RefSeq" id="WP_221023495.1">
    <property type="nucleotide sequence ID" value="NZ_JAIEZQ010000001.1"/>
</dbReference>
<comment type="caution">
    <text evidence="3">The sequence shown here is derived from an EMBL/GenBank/DDBJ whole genome shotgun (WGS) entry which is preliminary data.</text>
</comment>
<dbReference type="EMBL" id="JAIEZQ010000001">
    <property type="protein sequence ID" value="MBY9073725.1"/>
    <property type="molecule type" value="Genomic_DNA"/>
</dbReference>
<evidence type="ECO:0000259" key="2">
    <source>
        <dbReference type="PROSITE" id="PS50975"/>
    </source>
</evidence>
<proteinExistence type="predicted"/>
<dbReference type="InterPro" id="IPR003806">
    <property type="entry name" value="ATP-grasp_PylC-type"/>
</dbReference>
<dbReference type="SUPFAM" id="SSF56059">
    <property type="entry name" value="Glutathione synthetase ATP-binding domain-like"/>
    <property type="match status" value="1"/>
</dbReference>
<organism evidence="3 4">
    <name type="scientific">Nocardioides jiangsuensis</name>
    <dbReference type="NCBI Taxonomy" id="2866161"/>
    <lineage>
        <taxon>Bacteria</taxon>
        <taxon>Bacillati</taxon>
        <taxon>Actinomycetota</taxon>
        <taxon>Actinomycetes</taxon>
        <taxon>Propionibacteriales</taxon>
        <taxon>Nocardioidaceae</taxon>
        <taxon>Nocardioides</taxon>
    </lineage>
</organism>
<protein>
    <submittedName>
        <fullName evidence="3">ATP-grasp domain-containing protein</fullName>
    </submittedName>
</protein>
<reference evidence="3 4" key="1">
    <citation type="submission" date="2021-08" db="EMBL/GenBank/DDBJ databases">
        <title>Nocardioides bacterium WL0053 sp. nov., isolated from the sediment.</title>
        <authorList>
            <person name="Wang L."/>
            <person name="Zhang D."/>
            <person name="Zhang A."/>
        </authorList>
    </citation>
    <scope>NUCLEOTIDE SEQUENCE [LARGE SCALE GENOMIC DNA]</scope>
    <source>
        <strain evidence="3 4">WL0053</strain>
    </source>
</reference>
<keyword evidence="4" id="KW-1185">Reference proteome</keyword>
<dbReference type="PROSITE" id="PS50975">
    <property type="entry name" value="ATP_GRASP"/>
    <property type="match status" value="1"/>
</dbReference>
<feature type="domain" description="ATP-grasp" evidence="2">
    <location>
        <begin position="148"/>
        <end position="349"/>
    </location>
</feature>
<dbReference type="Pfam" id="PF02655">
    <property type="entry name" value="ATP-grasp_3"/>
    <property type="match status" value="1"/>
</dbReference>
<keyword evidence="1" id="KW-0547">Nucleotide-binding</keyword>
<evidence type="ECO:0000256" key="1">
    <source>
        <dbReference type="PROSITE-ProRule" id="PRU00409"/>
    </source>
</evidence>
<name>A0ABS7RFC3_9ACTN</name>